<dbReference type="OrthoDB" id="19092at2759"/>
<keyword evidence="5" id="KW-0812">Transmembrane</keyword>
<keyword evidence="8" id="KW-1185">Reference proteome</keyword>
<dbReference type="InterPro" id="IPR001452">
    <property type="entry name" value="SH3_domain"/>
</dbReference>
<evidence type="ECO:0000259" key="6">
    <source>
        <dbReference type="PROSITE" id="PS50002"/>
    </source>
</evidence>
<sequence length="202" mass="23675">MRADKSSMIDKFYLDKHIFRFNFYHDDDTNPNDTKKLQEATILGTIVMVMCWVQFFLLALTIVIKFTEKPSQNDHPSTYDKDATELDLEATDNLTLVLDTMDEKGQPKISKNKVGNLKKQSIEEEYAMAKYNFRNQEDTDFKFKIGDRIRIVKRTRKESDWWTGEFDGKIGQFPDTSKLQGRKMEFCTDENILAIIKSLLFL</sequence>
<accession>A0A9N9BRR8</accession>
<dbReference type="SMART" id="SM00326">
    <property type="entry name" value="SH3"/>
    <property type="match status" value="1"/>
</dbReference>
<dbReference type="PANTHER" id="PTHR47174">
    <property type="entry name" value="BRIDGING INTEGRATOR 3"/>
    <property type="match status" value="1"/>
</dbReference>
<dbReference type="GO" id="GO:0006897">
    <property type="term" value="P:endocytosis"/>
    <property type="evidence" value="ECO:0007669"/>
    <property type="project" value="InterPro"/>
</dbReference>
<keyword evidence="5" id="KW-1133">Transmembrane helix</keyword>
<dbReference type="EMBL" id="CAJVPS010002840">
    <property type="protein sequence ID" value="CAG8577438.1"/>
    <property type="molecule type" value="Genomic_DNA"/>
</dbReference>
<reference evidence="7" key="1">
    <citation type="submission" date="2021-06" db="EMBL/GenBank/DDBJ databases">
        <authorList>
            <person name="Kallberg Y."/>
            <person name="Tangrot J."/>
            <person name="Rosling A."/>
        </authorList>
    </citation>
    <scope>NUCLEOTIDE SEQUENCE</scope>
    <source>
        <strain evidence="7">FL130A</strain>
    </source>
</reference>
<dbReference type="AlphaFoldDB" id="A0A9N9BRR8"/>
<comment type="caution">
    <text evidence="7">The sequence shown here is derived from an EMBL/GenBank/DDBJ whole genome shotgun (WGS) entry which is preliminary data.</text>
</comment>
<proteinExistence type="predicted"/>
<evidence type="ECO:0000313" key="8">
    <source>
        <dbReference type="Proteomes" id="UP000789508"/>
    </source>
</evidence>
<dbReference type="PROSITE" id="PS50002">
    <property type="entry name" value="SH3"/>
    <property type="match status" value="1"/>
</dbReference>
<evidence type="ECO:0000256" key="3">
    <source>
        <dbReference type="ARBA" id="ARBA00022490"/>
    </source>
</evidence>
<feature type="domain" description="SH3" evidence="6">
    <location>
        <begin position="122"/>
        <end position="183"/>
    </location>
</feature>
<dbReference type="InterPro" id="IPR036028">
    <property type="entry name" value="SH3-like_dom_sf"/>
</dbReference>
<dbReference type="GO" id="GO:0015629">
    <property type="term" value="C:actin cytoskeleton"/>
    <property type="evidence" value="ECO:0007669"/>
    <property type="project" value="TreeGrafter"/>
</dbReference>
<evidence type="ECO:0000256" key="1">
    <source>
        <dbReference type="ARBA" id="ARBA00004496"/>
    </source>
</evidence>
<comment type="subcellular location">
    <subcellularLocation>
        <location evidence="1">Cytoplasm</location>
    </subcellularLocation>
</comment>
<feature type="transmembrane region" description="Helical" evidence="5">
    <location>
        <begin position="40"/>
        <end position="64"/>
    </location>
</feature>
<dbReference type="GO" id="GO:0008289">
    <property type="term" value="F:lipid binding"/>
    <property type="evidence" value="ECO:0007669"/>
    <property type="project" value="TreeGrafter"/>
</dbReference>
<dbReference type="Gene3D" id="2.30.30.40">
    <property type="entry name" value="SH3 Domains"/>
    <property type="match status" value="1"/>
</dbReference>
<keyword evidence="3" id="KW-0963">Cytoplasm</keyword>
<dbReference type="Proteomes" id="UP000789508">
    <property type="component" value="Unassembled WGS sequence"/>
</dbReference>
<gene>
    <name evidence="7" type="ORF">ALEPTO_LOCUS7098</name>
</gene>
<protein>
    <submittedName>
        <fullName evidence="7">11444_t:CDS:1</fullName>
    </submittedName>
</protein>
<evidence type="ECO:0000256" key="4">
    <source>
        <dbReference type="PROSITE-ProRule" id="PRU00192"/>
    </source>
</evidence>
<dbReference type="GO" id="GO:0097320">
    <property type="term" value="P:plasma membrane tubulation"/>
    <property type="evidence" value="ECO:0007669"/>
    <property type="project" value="TreeGrafter"/>
</dbReference>
<dbReference type="SUPFAM" id="SSF50044">
    <property type="entry name" value="SH3-domain"/>
    <property type="match status" value="1"/>
</dbReference>
<dbReference type="GO" id="GO:0005737">
    <property type="term" value="C:cytoplasm"/>
    <property type="evidence" value="ECO:0007669"/>
    <property type="project" value="UniProtKB-SubCell"/>
</dbReference>
<evidence type="ECO:0000256" key="2">
    <source>
        <dbReference type="ARBA" id="ARBA00022443"/>
    </source>
</evidence>
<dbReference type="GO" id="GO:0051666">
    <property type="term" value="P:actin cortical patch localization"/>
    <property type="evidence" value="ECO:0007669"/>
    <property type="project" value="InterPro"/>
</dbReference>
<dbReference type="PANTHER" id="PTHR47174:SF3">
    <property type="entry name" value="BRIDGING INTEGRATOR 3"/>
    <property type="match status" value="1"/>
</dbReference>
<keyword evidence="5" id="KW-0472">Membrane</keyword>
<evidence type="ECO:0000313" key="7">
    <source>
        <dbReference type="EMBL" id="CAG8577438.1"/>
    </source>
</evidence>
<name>A0A9N9BRR8_9GLOM</name>
<organism evidence="7 8">
    <name type="scientific">Ambispora leptoticha</name>
    <dbReference type="NCBI Taxonomy" id="144679"/>
    <lineage>
        <taxon>Eukaryota</taxon>
        <taxon>Fungi</taxon>
        <taxon>Fungi incertae sedis</taxon>
        <taxon>Mucoromycota</taxon>
        <taxon>Glomeromycotina</taxon>
        <taxon>Glomeromycetes</taxon>
        <taxon>Archaeosporales</taxon>
        <taxon>Ambisporaceae</taxon>
        <taxon>Ambispora</taxon>
    </lineage>
</organism>
<evidence type="ECO:0000256" key="5">
    <source>
        <dbReference type="SAM" id="Phobius"/>
    </source>
</evidence>
<keyword evidence="2 4" id="KW-0728">SH3 domain</keyword>
<dbReference type="Pfam" id="PF00018">
    <property type="entry name" value="SH3_1"/>
    <property type="match status" value="1"/>
</dbReference>
<dbReference type="InterPro" id="IPR046982">
    <property type="entry name" value="BIN3/RVS161-like"/>
</dbReference>